<evidence type="ECO:0000313" key="3">
    <source>
        <dbReference type="Proteomes" id="UP000620124"/>
    </source>
</evidence>
<organism evidence="2 3">
    <name type="scientific">Mycena venus</name>
    <dbReference type="NCBI Taxonomy" id="2733690"/>
    <lineage>
        <taxon>Eukaryota</taxon>
        <taxon>Fungi</taxon>
        <taxon>Dikarya</taxon>
        <taxon>Basidiomycota</taxon>
        <taxon>Agaricomycotina</taxon>
        <taxon>Agaricomycetes</taxon>
        <taxon>Agaricomycetidae</taxon>
        <taxon>Agaricales</taxon>
        <taxon>Marasmiineae</taxon>
        <taxon>Mycenaceae</taxon>
        <taxon>Mycena</taxon>
    </lineage>
</organism>
<gene>
    <name evidence="2" type="ORF">MVEN_01199600</name>
</gene>
<keyword evidence="3" id="KW-1185">Reference proteome</keyword>
<reference evidence="2" key="1">
    <citation type="submission" date="2020-05" db="EMBL/GenBank/DDBJ databases">
        <title>Mycena genomes resolve the evolution of fungal bioluminescence.</title>
        <authorList>
            <person name="Tsai I.J."/>
        </authorList>
    </citation>
    <scope>NUCLEOTIDE SEQUENCE</scope>
    <source>
        <strain evidence="2">CCC161011</strain>
    </source>
</reference>
<keyword evidence="1" id="KW-0732">Signal</keyword>
<evidence type="ECO:0008006" key="4">
    <source>
        <dbReference type="Google" id="ProtNLM"/>
    </source>
</evidence>
<proteinExistence type="predicted"/>
<comment type="caution">
    <text evidence="2">The sequence shown here is derived from an EMBL/GenBank/DDBJ whole genome shotgun (WGS) entry which is preliminary data.</text>
</comment>
<name>A0A8H6Y2Z3_9AGAR</name>
<protein>
    <recommendedName>
        <fullName evidence="4">DUF4185 domain-containing protein</fullName>
    </recommendedName>
</protein>
<evidence type="ECO:0000256" key="1">
    <source>
        <dbReference type="SAM" id="SignalP"/>
    </source>
</evidence>
<evidence type="ECO:0000313" key="2">
    <source>
        <dbReference type="EMBL" id="KAF7352358.1"/>
    </source>
</evidence>
<feature type="signal peptide" evidence="1">
    <location>
        <begin position="1"/>
        <end position="20"/>
    </location>
</feature>
<dbReference type="OrthoDB" id="2884638at2759"/>
<sequence length="432" mass="45882">MHSHSLILILFSLSFLTALATSDKRYDLDGNGTPDLCTTNSGGTASCLLSNGSWTTFETSAYHSGMLAISTKATAAATSSAKHASPQATGILPDPATFKRDNGTKWSIKYVGNLAFTDTLQAKRLEGDKCRSGKLGNKVIWNCGDMECKGGWTVCGFSMGPAFYGTSSVMTVNTTGISLVQANDFIKPWSGDPKPVSPQTAFGMDTSNVAVINSTHGVAYAWEIWRGASDGSFGNRGNAVVSVTLGAQKPIATRRGPLLTGPHALALGMLAILRDGDFIYTYSIGGPSGIIIGRVKASDAVFSASEYAFLKAGSESTWVTPGTIPNATTTAYGMTTSNSGGKFSCNVYGSVFFNAYLNRYVIICTAFEHFTNMYISSTPWGPWSAEYGLLNGWGVGYGSMAHPEYSTDGGKTFHFSQGPDSVFNVFKVSFDF</sequence>
<accession>A0A8H6Y2Z3</accession>
<dbReference type="Proteomes" id="UP000620124">
    <property type="component" value="Unassembled WGS sequence"/>
</dbReference>
<dbReference type="AlphaFoldDB" id="A0A8H6Y2Z3"/>
<dbReference type="EMBL" id="JACAZI010000009">
    <property type="protein sequence ID" value="KAF7352358.1"/>
    <property type="molecule type" value="Genomic_DNA"/>
</dbReference>
<feature type="chain" id="PRO_5034210177" description="DUF4185 domain-containing protein" evidence="1">
    <location>
        <begin position="21"/>
        <end position="432"/>
    </location>
</feature>